<dbReference type="InterPro" id="IPR016032">
    <property type="entry name" value="Sig_transdc_resp-reg_C-effctor"/>
</dbReference>
<evidence type="ECO:0000313" key="6">
    <source>
        <dbReference type="EMBL" id="MFC5476266.1"/>
    </source>
</evidence>
<evidence type="ECO:0000256" key="1">
    <source>
        <dbReference type="ARBA" id="ARBA00022553"/>
    </source>
</evidence>
<dbReference type="SUPFAM" id="SSF46894">
    <property type="entry name" value="C-terminal effector domain of the bipartite response regulators"/>
    <property type="match status" value="1"/>
</dbReference>
<reference evidence="7" key="1">
    <citation type="journal article" date="2019" name="Int. J. Syst. Evol. Microbiol.">
        <title>The Global Catalogue of Microorganisms (GCM) 10K type strain sequencing project: providing services to taxonomists for standard genome sequencing and annotation.</title>
        <authorList>
            <consortium name="The Broad Institute Genomics Platform"/>
            <consortium name="The Broad Institute Genome Sequencing Center for Infectious Disease"/>
            <person name="Wu L."/>
            <person name="Ma J."/>
        </authorList>
    </citation>
    <scope>NUCLEOTIDE SEQUENCE [LARGE SCALE GENOMIC DNA]</scope>
    <source>
        <strain evidence="7">JCM 17066</strain>
    </source>
</reference>
<dbReference type="CDD" id="cd17535">
    <property type="entry name" value="REC_NarL-like"/>
    <property type="match status" value="1"/>
</dbReference>
<dbReference type="CDD" id="cd06170">
    <property type="entry name" value="LuxR_C_like"/>
    <property type="match status" value="1"/>
</dbReference>
<evidence type="ECO:0000256" key="2">
    <source>
        <dbReference type="ARBA" id="ARBA00023125"/>
    </source>
</evidence>
<dbReference type="Gene3D" id="3.40.50.2300">
    <property type="match status" value="1"/>
</dbReference>
<dbReference type="Pfam" id="PF00072">
    <property type="entry name" value="Response_reg"/>
    <property type="match status" value="1"/>
</dbReference>
<dbReference type="InterPro" id="IPR000792">
    <property type="entry name" value="Tscrpt_reg_LuxR_C"/>
</dbReference>
<dbReference type="RefSeq" id="WP_379000304.1">
    <property type="nucleotide sequence ID" value="NZ_JBHSMT010000030.1"/>
</dbReference>
<dbReference type="InterPro" id="IPR011006">
    <property type="entry name" value="CheY-like_superfamily"/>
</dbReference>
<dbReference type="InterPro" id="IPR001789">
    <property type="entry name" value="Sig_transdc_resp-reg_receiver"/>
</dbReference>
<dbReference type="PROSITE" id="PS50110">
    <property type="entry name" value="RESPONSE_REGULATORY"/>
    <property type="match status" value="1"/>
</dbReference>
<name>A0ABW0MHD5_9BURK</name>
<organism evidence="6 7">
    <name type="scientific">Paraherbaspirillum soli</name>
    <dbReference type="NCBI Taxonomy" id="631222"/>
    <lineage>
        <taxon>Bacteria</taxon>
        <taxon>Pseudomonadati</taxon>
        <taxon>Pseudomonadota</taxon>
        <taxon>Betaproteobacteria</taxon>
        <taxon>Burkholderiales</taxon>
        <taxon>Oxalobacteraceae</taxon>
        <taxon>Paraherbaspirillum</taxon>
    </lineage>
</organism>
<feature type="domain" description="HTH luxR-type" evidence="4">
    <location>
        <begin position="160"/>
        <end position="225"/>
    </location>
</feature>
<dbReference type="PRINTS" id="PR00038">
    <property type="entry name" value="HTHLUXR"/>
</dbReference>
<dbReference type="PROSITE" id="PS50043">
    <property type="entry name" value="HTH_LUXR_2"/>
    <property type="match status" value="1"/>
</dbReference>
<evidence type="ECO:0000256" key="3">
    <source>
        <dbReference type="PROSITE-ProRule" id="PRU00169"/>
    </source>
</evidence>
<dbReference type="SMART" id="SM00421">
    <property type="entry name" value="HTH_LUXR"/>
    <property type="match status" value="1"/>
</dbReference>
<dbReference type="EMBL" id="JBHSMT010000030">
    <property type="protein sequence ID" value="MFC5476266.1"/>
    <property type="molecule type" value="Genomic_DNA"/>
</dbReference>
<dbReference type="SMART" id="SM00448">
    <property type="entry name" value="REC"/>
    <property type="match status" value="1"/>
</dbReference>
<dbReference type="PANTHER" id="PTHR43214:SF17">
    <property type="entry name" value="TRANSCRIPTIONAL REGULATORY PROTEIN RCSB"/>
    <property type="match status" value="1"/>
</dbReference>
<dbReference type="Proteomes" id="UP001596045">
    <property type="component" value="Unassembled WGS sequence"/>
</dbReference>
<dbReference type="InterPro" id="IPR058245">
    <property type="entry name" value="NreC/VraR/RcsB-like_REC"/>
</dbReference>
<gene>
    <name evidence="6" type="ORF">ACFPM8_20070</name>
</gene>
<evidence type="ECO:0000259" key="5">
    <source>
        <dbReference type="PROSITE" id="PS50110"/>
    </source>
</evidence>
<sequence length="225" mass="25232">MSLTQQTSPAEQPEARVILADDHAVVLHGIRNILLGEPSIRVLSMARNVDEIFAGLERQLCNVLLTDFSFDGDEQPDGLDMLLRIARMYPDLKIILLTMHDDPVVIRQAMAIGVVGFISKNHDDLAMLPNVIRRAMNGQKYVDPVTARGLVERMFDRPKGLSPQFDLTPRELEVLRLYKRGMSQTDIARHTHRSIKTISAQKSSAMKKLGAKNDIELIEALGRLV</sequence>
<feature type="domain" description="Response regulatory" evidence="5">
    <location>
        <begin position="16"/>
        <end position="135"/>
    </location>
</feature>
<dbReference type="PANTHER" id="PTHR43214">
    <property type="entry name" value="TWO-COMPONENT RESPONSE REGULATOR"/>
    <property type="match status" value="1"/>
</dbReference>
<dbReference type="Pfam" id="PF00196">
    <property type="entry name" value="GerE"/>
    <property type="match status" value="1"/>
</dbReference>
<keyword evidence="7" id="KW-1185">Reference proteome</keyword>
<evidence type="ECO:0000313" key="7">
    <source>
        <dbReference type="Proteomes" id="UP001596045"/>
    </source>
</evidence>
<comment type="caution">
    <text evidence="6">The sequence shown here is derived from an EMBL/GenBank/DDBJ whole genome shotgun (WGS) entry which is preliminary data.</text>
</comment>
<dbReference type="SUPFAM" id="SSF52172">
    <property type="entry name" value="CheY-like"/>
    <property type="match status" value="1"/>
</dbReference>
<accession>A0ABW0MHD5</accession>
<dbReference type="InterPro" id="IPR039420">
    <property type="entry name" value="WalR-like"/>
</dbReference>
<feature type="modified residue" description="4-aspartylphosphate" evidence="3">
    <location>
        <position position="67"/>
    </location>
</feature>
<protein>
    <submittedName>
        <fullName evidence="6">Response regulator</fullName>
    </submittedName>
</protein>
<proteinExistence type="predicted"/>
<keyword evidence="1 3" id="KW-0597">Phosphoprotein</keyword>
<keyword evidence="2" id="KW-0238">DNA-binding</keyword>
<evidence type="ECO:0000259" key="4">
    <source>
        <dbReference type="PROSITE" id="PS50043"/>
    </source>
</evidence>